<name>A0A1E5L3K1_9FIRM</name>
<dbReference type="GO" id="GO:0005507">
    <property type="term" value="F:copper ion binding"/>
    <property type="evidence" value="ECO:0007669"/>
    <property type="project" value="TreeGrafter"/>
</dbReference>
<dbReference type="Gene3D" id="3.60.140.10">
    <property type="entry name" value="CNF1/YfiH-like putative cysteine hydrolases"/>
    <property type="match status" value="1"/>
</dbReference>
<evidence type="ECO:0000256" key="9">
    <source>
        <dbReference type="ARBA" id="ARBA00048968"/>
    </source>
</evidence>
<organism evidence="12 13">
    <name type="scientific">Desulfuribacillus stibiiarsenatis</name>
    <dbReference type="NCBI Taxonomy" id="1390249"/>
    <lineage>
        <taxon>Bacteria</taxon>
        <taxon>Bacillati</taxon>
        <taxon>Bacillota</taxon>
        <taxon>Desulfuribacillia</taxon>
        <taxon>Desulfuribacillales</taxon>
        <taxon>Desulfuribacillaceae</taxon>
        <taxon>Desulfuribacillus</taxon>
    </lineage>
</organism>
<keyword evidence="4" id="KW-0808">Transferase</keyword>
<dbReference type="PANTHER" id="PTHR30616:SF2">
    <property type="entry name" value="PURINE NUCLEOSIDE PHOSPHORYLASE LACC1"/>
    <property type="match status" value="1"/>
</dbReference>
<dbReference type="AlphaFoldDB" id="A0A1E5L3K1"/>
<comment type="function">
    <text evidence="2">Purine nucleoside enzyme that catalyzes the phosphorolysis of adenosine and inosine nucleosides, yielding D-ribose 1-phosphate and the respective free bases, adenine and hypoxanthine. Also catalyzes the phosphorolysis of S-methyl-5'-thioadenosine into adenine and S-methyl-5-thio-alpha-D-ribose 1-phosphate. Also has adenosine deaminase activity.</text>
</comment>
<comment type="catalytic activity">
    <reaction evidence="8">
        <text>adenosine + H2O + H(+) = inosine + NH4(+)</text>
        <dbReference type="Rhea" id="RHEA:24408"/>
        <dbReference type="ChEBI" id="CHEBI:15377"/>
        <dbReference type="ChEBI" id="CHEBI:15378"/>
        <dbReference type="ChEBI" id="CHEBI:16335"/>
        <dbReference type="ChEBI" id="CHEBI:17596"/>
        <dbReference type="ChEBI" id="CHEBI:28938"/>
        <dbReference type="EC" id="3.5.4.4"/>
    </reaction>
    <physiologicalReaction direction="left-to-right" evidence="8">
        <dbReference type="Rhea" id="RHEA:24409"/>
    </physiologicalReaction>
</comment>
<evidence type="ECO:0000313" key="13">
    <source>
        <dbReference type="Proteomes" id="UP000095255"/>
    </source>
</evidence>
<dbReference type="STRING" id="1390249.BHU72_07745"/>
<evidence type="ECO:0000256" key="1">
    <source>
        <dbReference type="ARBA" id="ARBA00000553"/>
    </source>
</evidence>
<evidence type="ECO:0000256" key="11">
    <source>
        <dbReference type="RuleBase" id="RU361274"/>
    </source>
</evidence>
<dbReference type="OrthoDB" id="4279at2"/>
<evidence type="ECO:0000313" key="12">
    <source>
        <dbReference type="EMBL" id="OEH84720.1"/>
    </source>
</evidence>
<evidence type="ECO:0000256" key="7">
    <source>
        <dbReference type="ARBA" id="ARBA00022833"/>
    </source>
</evidence>
<evidence type="ECO:0000256" key="4">
    <source>
        <dbReference type="ARBA" id="ARBA00022679"/>
    </source>
</evidence>
<keyword evidence="5" id="KW-0479">Metal-binding</keyword>
<dbReference type="InterPro" id="IPR003730">
    <property type="entry name" value="Cu_polyphenol_OxRdtase"/>
</dbReference>
<comment type="similarity">
    <text evidence="3 11">Belongs to the purine nucleoside phosphorylase YfiH/LACC1 family.</text>
</comment>
<evidence type="ECO:0000256" key="10">
    <source>
        <dbReference type="ARBA" id="ARBA00049893"/>
    </source>
</evidence>
<dbReference type="GO" id="GO:0016787">
    <property type="term" value="F:hydrolase activity"/>
    <property type="evidence" value="ECO:0007669"/>
    <property type="project" value="UniProtKB-KW"/>
</dbReference>
<keyword evidence="6" id="KW-0378">Hydrolase</keyword>
<evidence type="ECO:0000256" key="2">
    <source>
        <dbReference type="ARBA" id="ARBA00003215"/>
    </source>
</evidence>
<comment type="caution">
    <text evidence="12">The sequence shown here is derived from an EMBL/GenBank/DDBJ whole genome shotgun (WGS) entry which is preliminary data.</text>
</comment>
<dbReference type="CDD" id="cd16833">
    <property type="entry name" value="YfiH"/>
    <property type="match status" value="1"/>
</dbReference>
<dbReference type="InterPro" id="IPR011324">
    <property type="entry name" value="Cytotoxic_necrot_fac-like_cat"/>
</dbReference>
<gene>
    <name evidence="12" type="ORF">BHU72_07745</name>
</gene>
<evidence type="ECO:0000256" key="6">
    <source>
        <dbReference type="ARBA" id="ARBA00022801"/>
    </source>
</evidence>
<dbReference type="GO" id="GO:0017061">
    <property type="term" value="F:S-methyl-5-thioadenosine phosphorylase activity"/>
    <property type="evidence" value="ECO:0007669"/>
    <property type="project" value="UniProtKB-EC"/>
</dbReference>
<dbReference type="InterPro" id="IPR038371">
    <property type="entry name" value="Cu_polyphenol_OxRdtase_sf"/>
</dbReference>
<comment type="catalytic activity">
    <reaction evidence="9">
        <text>adenosine + phosphate = alpha-D-ribose 1-phosphate + adenine</text>
        <dbReference type="Rhea" id="RHEA:27642"/>
        <dbReference type="ChEBI" id="CHEBI:16335"/>
        <dbReference type="ChEBI" id="CHEBI:16708"/>
        <dbReference type="ChEBI" id="CHEBI:43474"/>
        <dbReference type="ChEBI" id="CHEBI:57720"/>
        <dbReference type="EC" id="2.4.2.1"/>
    </reaction>
    <physiologicalReaction direction="left-to-right" evidence="9">
        <dbReference type="Rhea" id="RHEA:27643"/>
    </physiologicalReaction>
</comment>
<protein>
    <recommendedName>
        <fullName evidence="11">Purine nucleoside phosphorylase</fullName>
    </recommendedName>
</protein>
<dbReference type="EMBL" id="MJAT01000036">
    <property type="protein sequence ID" value="OEH84720.1"/>
    <property type="molecule type" value="Genomic_DNA"/>
</dbReference>
<dbReference type="Proteomes" id="UP000095255">
    <property type="component" value="Unassembled WGS sequence"/>
</dbReference>
<comment type="catalytic activity">
    <reaction evidence="10">
        <text>S-methyl-5'-thioadenosine + phosphate = 5-(methylsulfanyl)-alpha-D-ribose 1-phosphate + adenine</text>
        <dbReference type="Rhea" id="RHEA:11852"/>
        <dbReference type="ChEBI" id="CHEBI:16708"/>
        <dbReference type="ChEBI" id="CHEBI:17509"/>
        <dbReference type="ChEBI" id="CHEBI:43474"/>
        <dbReference type="ChEBI" id="CHEBI:58533"/>
        <dbReference type="EC" id="2.4.2.28"/>
    </reaction>
    <physiologicalReaction direction="left-to-right" evidence="10">
        <dbReference type="Rhea" id="RHEA:11853"/>
    </physiologicalReaction>
</comment>
<dbReference type="Pfam" id="PF02578">
    <property type="entry name" value="Cu-oxidase_4"/>
    <property type="match status" value="1"/>
</dbReference>
<dbReference type="SUPFAM" id="SSF64438">
    <property type="entry name" value="CNF1/YfiH-like putative cysteine hydrolases"/>
    <property type="match status" value="1"/>
</dbReference>
<keyword evidence="13" id="KW-1185">Reference proteome</keyword>
<evidence type="ECO:0000256" key="5">
    <source>
        <dbReference type="ARBA" id="ARBA00022723"/>
    </source>
</evidence>
<dbReference type="RefSeq" id="WP_069702819.1">
    <property type="nucleotide sequence ID" value="NZ_MJAT01000036.1"/>
</dbReference>
<keyword evidence="7" id="KW-0862">Zinc</keyword>
<reference evidence="12 13" key="1">
    <citation type="submission" date="2016-09" db="EMBL/GenBank/DDBJ databases">
        <title>Desulfuribacillus arsenicus sp. nov., an obligately anaerobic, dissimilatory arsenic- and antimonate-reducing bacterium isolated from anoxic sediments.</title>
        <authorList>
            <person name="Abin C.A."/>
            <person name="Hollibaugh J.T."/>
        </authorList>
    </citation>
    <scope>NUCLEOTIDE SEQUENCE [LARGE SCALE GENOMIC DNA]</scope>
    <source>
        <strain evidence="12 13">MLFW-2</strain>
    </source>
</reference>
<evidence type="ECO:0000256" key="8">
    <source>
        <dbReference type="ARBA" id="ARBA00047989"/>
    </source>
</evidence>
<proteinExistence type="inferred from homology"/>
<evidence type="ECO:0000256" key="3">
    <source>
        <dbReference type="ARBA" id="ARBA00007353"/>
    </source>
</evidence>
<dbReference type="NCBIfam" id="TIGR00726">
    <property type="entry name" value="peptidoglycan editing factor PgeF"/>
    <property type="match status" value="1"/>
</dbReference>
<comment type="catalytic activity">
    <reaction evidence="1">
        <text>inosine + phosphate = alpha-D-ribose 1-phosphate + hypoxanthine</text>
        <dbReference type="Rhea" id="RHEA:27646"/>
        <dbReference type="ChEBI" id="CHEBI:17368"/>
        <dbReference type="ChEBI" id="CHEBI:17596"/>
        <dbReference type="ChEBI" id="CHEBI:43474"/>
        <dbReference type="ChEBI" id="CHEBI:57720"/>
        <dbReference type="EC" id="2.4.2.1"/>
    </reaction>
    <physiologicalReaction direction="left-to-right" evidence="1">
        <dbReference type="Rhea" id="RHEA:27647"/>
    </physiologicalReaction>
</comment>
<dbReference type="PANTHER" id="PTHR30616">
    <property type="entry name" value="UNCHARACTERIZED PROTEIN YFIH"/>
    <property type="match status" value="1"/>
</dbReference>
<accession>A0A1E5L3K1</accession>
<sequence length="276" mass="31245">MDFSLTKKEGIDILELSDAIDTGTINLIFTCKSGGISVSPFNSLNMGNHVGDKEVHVMENRRKILEMYGYHIEDAISSQQIHGDYITVVNVKDKGRGMKKIPPIPNSDGLITTNQDIVLMSFYADCVPLYLWDCKTGVVGLAHAGWKGTCLDIAGKMVENFLNRFHSNIKDIKAAIGPSICKSCYEVDDTVIQEFRKTFQENELHQICTDNVNGRFHLDLWKANEILLQRCGILPGHIIVSRYCTYCNPHLFYSYRRDQGKTGRMASLIFKTNRKR</sequence>